<evidence type="ECO:0000256" key="4">
    <source>
        <dbReference type="ARBA" id="ARBA00022795"/>
    </source>
</evidence>
<protein>
    <recommendedName>
        <fullName evidence="2">Negative regulator of flagellin synthesis</fullName>
    </recommendedName>
</protein>
<dbReference type="RefSeq" id="WP_018976761.1">
    <property type="nucleotide sequence ID" value="NZ_BMLN01000002.1"/>
</dbReference>
<evidence type="ECO:0000256" key="7">
    <source>
        <dbReference type="SAM" id="MobiDB-lite"/>
    </source>
</evidence>
<dbReference type="InterPro" id="IPR007412">
    <property type="entry name" value="FlgM"/>
</dbReference>
<organism evidence="9 10">
    <name type="scientific">Saccharibacillus kuerlensis</name>
    <dbReference type="NCBI Taxonomy" id="459527"/>
    <lineage>
        <taxon>Bacteria</taxon>
        <taxon>Bacillati</taxon>
        <taxon>Bacillota</taxon>
        <taxon>Bacilli</taxon>
        <taxon>Bacillales</taxon>
        <taxon>Paenibacillaceae</taxon>
        <taxon>Saccharibacillus</taxon>
    </lineage>
</organism>
<evidence type="ECO:0000313" key="10">
    <source>
        <dbReference type="Proteomes" id="UP000606653"/>
    </source>
</evidence>
<dbReference type="NCBIfam" id="TIGR03824">
    <property type="entry name" value="FlgM_jcvi"/>
    <property type="match status" value="1"/>
</dbReference>
<keyword evidence="5" id="KW-0805">Transcription regulation</keyword>
<dbReference type="Pfam" id="PF04316">
    <property type="entry name" value="FlgM"/>
    <property type="match status" value="1"/>
</dbReference>
<evidence type="ECO:0000256" key="5">
    <source>
        <dbReference type="ARBA" id="ARBA00023015"/>
    </source>
</evidence>
<dbReference type="InterPro" id="IPR031316">
    <property type="entry name" value="FlgM_C"/>
</dbReference>
<evidence type="ECO:0000256" key="1">
    <source>
        <dbReference type="ARBA" id="ARBA00005322"/>
    </source>
</evidence>
<name>A0ABQ2KVZ0_9BACL</name>
<dbReference type="SUPFAM" id="SSF101498">
    <property type="entry name" value="Anti-sigma factor FlgM"/>
    <property type="match status" value="1"/>
</dbReference>
<evidence type="ECO:0000313" key="9">
    <source>
        <dbReference type="EMBL" id="GGN93256.1"/>
    </source>
</evidence>
<keyword evidence="4" id="KW-1005">Bacterial flagellum biogenesis</keyword>
<evidence type="ECO:0000256" key="2">
    <source>
        <dbReference type="ARBA" id="ARBA00017823"/>
    </source>
</evidence>
<dbReference type="InterPro" id="IPR035890">
    <property type="entry name" value="Anti-sigma-28_factor_FlgM_sf"/>
</dbReference>
<keyword evidence="3" id="KW-0678">Repressor</keyword>
<comment type="similarity">
    <text evidence="1">Belongs to the FlgM family.</text>
</comment>
<feature type="region of interest" description="Disordered" evidence="7">
    <location>
        <begin position="1"/>
        <end position="34"/>
    </location>
</feature>
<comment type="caution">
    <text evidence="9">The sequence shown here is derived from an EMBL/GenBank/DDBJ whole genome shotgun (WGS) entry which is preliminary data.</text>
</comment>
<dbReference type="EMBL" id="BMLN01000002">
    <property type="protein sequence ID" value="GGN93256.1"/>
    <property type="molecule type" value="Genomic_DNA"/>
</dbReference>
<gene>
    <name evidence="9" type="ORF">GCM10010969_06650</name>
</gene>
<evidence type="ECO:0000256" key="3">
    <source>
        <dbReference type="ARBA" id="ARBA00022491"/>
    </source>
</evidence>
<feature type="domain" description="Anti-sigma-28 factor FlgM C-terminal" evidence="8">
    <location>
        <begin position="34"/>
        <end position="85"/>
    </location>
</feature>
<evidence type="ECO:0000256" key="6">
    <source>
        <dbReference type="ARBA" id="ARBA00023163"/>
    </source>
</evidence>
<dbReference type="Proteomes" id="UP000606653">
    <property type="component" value="Unassembled WGS sequence"/>
</dbReference>
<keyword evidence="10" id="KW-1185">Reference proteome</keyword>
<keyword evidence="6" id="KW-0804">Transcription</keyword>
<reference evidence="10" key="1">
    <citation type="journal article" date="2019" name="Int. J. Syst. Evol. Microbiol.">
        <title>The Global Catalogue of Microorganisms (GCM) 10K type strain sequencing project: providing services to taxonomists for standard genome sequencing and annotation.</title>
        <authorList>
            <consortium name="The Broad Institute Genomics Platform"/>
            <consortium name="The Broad Institute Genome Sequencing Center for Infectious Disease"/>
            <person name="Wu L."/>
            <person name="Ma J."/>
        </authorList>
    </citation>
    <scope>NUCLEOTIDE SEQUENCE [LARGE SCALE GENOMIC DNA]</scope>
    <source>
        <strain evidence="10">CGMCC 1.6964</strain>
    </source>
</reference>
<evidence type="ECO:0000259" key="8">
    <source>
        <dbReference type="Pfam" id="PF04316"/>
    </source>
</evidence>
<sequence length="90" mass="10140">MKINDTSRISALNPYQRTNETQRPEETKKTARKDEVTISTEAMEMLQAANKPADSERTARIQELKQQVSAGTYSVDANKIAEKLLPFLAE</sequence>
<feature type="compositionally biased region" description="Basic and acidic residues" evidence="7">
    <location>
        <begin position="20"/>
        <end position="34"/>
    </location>
</feature>
<accession>A0ABQ2KVZ0</accession>
<feature type="compositionally biased region" description="Polar residues" evidence="7">
    <location>
        <begin position="1"/>
        <end position="19"/>
    </location>
</feature>
<proteinExistence type="inferred from homology"/>